<comment type="caution">
    <text evidence="2">The sequence shown here is derived from an EMBL/GenBank/DDBJ whole genome shotgun (WGS) entry which is preliminary data.</text>
</comment>
<evidence type="ECO:0000313" key="3">
    <source>
        <dbReference type="Proteomes" id="UP001151760"/>
    </source>
</evidence>
<protein>
    <submittedName>
        <fullName evidence="2">Uncharacterized protein</fullName>
    </submittedName>
</protein>
<gene>
    <name evidence="2" type="ORF">Tco_0939680</name>
</gene>
<accession>A0ABQ5DKS5</accession>
<evidence type="ECO:0000256" key="1">
    <source>
        <dbReference type="SAM" id="Coils"/>
    </source>
</evidence>
<sequence length="220" mass="24624">MKEVECKEKAAEQAKEEAAASGLHILARHYREMYAQKDALASELEELVSRMSGMLNEGDESLGVLDQMRTALEERLALAIIDKEFADTEKLQKEICAQEALANEVNQLKKVVEASGKMNQHAVKISKWQEFLIDRSHEVNKLRADESDKCKHVNLLKELLDLEVPLNEILSSIQTSSILAPIKHHHEPQPKTTDSIETPKESADSLVLSGFAKISDKVNV</sequence>
<keyword evidence="3" id="KW-1185">Reference proteome</keyword>
<reference evidence="2" key="2">
    <citation type="submission" date="2022-01" db="EMBL/GenBank/DDBJ databases">
        <authorList>
            <person name="Yamashiro T."/>
            <person name="Shiraishi A."/>
            <person name="Satake H."/>
            <person name="Nakayama K."/>
        </authorList>
    </citation>
    <scope>NUCLEOTIDE SEQUENCE</scope>
</reference>
<name>A0ABQ5DKS5_9ASTR</name>
<dbReference type="PANTHER" id="PTHR48459">
    <property type="entry name" value="CUE DOMAIN-CONTAINING PROTEIN"/>
    <property type="match status" value="1"/>
</dbReference>
<feature type="coiled-coil region" evidence="1">
    <location>
        <begin position="1"/>
        <end position="57"/>
    </location>
</feature>
<evidence type="ECO:0000313" key="2">
    <source>
        <dbReference type="EMBL" id="GJT39815.1"/>
    </source>
</evidence>
<reference evidence="2" key="1">
    <citation type="journal article" date="2022" name="Int. J. Mol. Sci.">
        <title>Draft Genome of Tanacetum Coccineum: Genomic Comparison of Closely Related Tanacetum-Family Plants.</title>
        <authorList>
            <person name="Yamashiro T."/>
            <person name="Shiraishi A."/>
            <person name="Nakayama K."/>
            <person name="Satake H."/>
        </authorList>
    </citation>
    <scope>NUCLEOTIDE SEQUENCE</scope>
</reference>
<feature type="non-terminal residue" evidence="2">
    <location>
        <position position="1"/>
    </location>
</feature>
<dbReference type="Proteomes" id="UP001151760">
    <property type="component" value="Unassembled WGS sequence"/>
</dbReference>
<proteinExistence type="predicted"/>
<keyword evidence="1" id="KW-0175">Coiled coil</keyword>
<dbReference type="PANTHER" id="PTHR48459:SF1">
    <property type="entry name" value="CUE DOMAIN-CONTAINING PROTEIN"/>
    <property type="match status" value="1"/>
</dbReference>
<organism evidence="2 3">
    <name type="scientific">Tanacetum coccineum</name>
    <dbReference type="NCBI Taxonomy" id="301880"/>
    <lineage>
        <taxon>Eukaryota</taxon>
        <taxon>Viridiplantae</taxon>
        <taxon>Streptophyta</taxon>
        <taxon>Embryophyta</taxon>
        <taxon>Tracheophyta</taxon>
        <taxon>Spermatophyta</taxon>
        <taxon>Magnoliopsida</taxon>
        <taxon>eudicotyledons</taxon>
        <taxon>Gunneridae</taxon>
        <taxon>Pentapetalae</taxon>
        <taxon>asterids</taxon>
        <taxon>campanulids</taxon>
        <taxon>Asterales</taxon>
        <taxon>Asteraceae</taxon>
        <taxon>Asteroideae</taxon>
        <taxon>Anthemideae</taxon>
        <taxon>Anthemidinae</taxon>
        <taxon>Tanacetum</taxon>
    </lineage>
</organism>
<dbReference type="EMBL" id="BQNB010015417">
    <property type="protein sequence ID" value="GJT39815.1"/>
    <property type="molecule type" value="Genomic_DNA"/>
</dbReference>